<organism evidence="4 5">
    <name type="scientific">Sphingobacterium bambusae</name>
    <dbReference type="NCBI Taxonomy" id="662858"/>
    <lineage>
        <taxon>Bacteria</taxon>
        <taxon>Pseudomonadati</taxon>
        <taxon>Bacteroidota</taxon>
        <taxon>Sphingobacteriia</taxon>
        <taxon>Sphingobacteriales</taxon>
        <taxon>Sphingobacteriaceae</taxon>
        <taxon>Sphingobacterium</taxon>
    </lineage>
</organism>
<proteinExistence type="predicted"/>
<dbReference type="PIRSF" id="PIRSF018266">
    <property type="entry name" value="FecR"/>
    <property type="match status" value="1"/>
</dbReference>
<dbReference type="Proteomes" id="UP001597525">
    <property type="component" value="Unassembled WGS sequence"/>
</dbReference>
<dbReference type="Pfam" id="PF16344">
    <property type="entry name" value="FecR_C"/>
    <property type="match status" value="1"/>
</dbReference>
<dbReference type="Pfam" id="PF04773">
    <property type="entry name" value="FecR"/>
    <property type="match status" value="1"/>
</dbReference>
<evidence type="ECO:0000259" key="3">
    <source>
        <dbReference type="Pfam" id="PF16344"/>
    </source>
</evidence>
<evidence type="ECO:0000313" key="5">
    <source>
        <dbReference type="Proteomes" id="UP001597525"/>
    </source>
</evidence>
<keyword evidence="1" id="KW-0812">Transmembrane</keyword>
<dbReference type="InterPro" id="IPR006860">
    <property type="entry name" value="FecR"/>
</dbReference>
<dbReference type="InterPro" id="IPR012373">
    <property type="entry name" value="Ferrdict_sens_TM"/>
</dbReference>
<dbReference type="Gene3D" id="3.55.50.30">
    <property type="match status" value="1"/>
</dbReference>
<feature type="transmembrane region" description="Helical" evidence="1">
    <location>
        <begin position="87"/>
        <end position="110"/>
    </location>
</feature>
<protein>
    <submittedName>
        <fullName evidence="4">FecR family protein</fullName>
    </submittedName>
</protein>
<accession>A0ABW6BFA2</accession>
<dbReference type="Gene3D" id="2.60.120.1440">
    <property type="match status" value="1"/>
</dbReference>
<dbReference type="EMBL" id="JBHUPB010000003">
    <property type="protein sequence ID" value="MFD2966535.1"/>
    <property type="molecule type" value="Genomic_DNA"/>
</dbReference>
<feature type="domain" description="FecR protein" evidence="2">
    <location>
        <begin position="134"/>
        <end position="222"/>
    </location>
</feature>
<keyword evidence="5" id="KW-1185">Reference proteome</keyword>
<dbReference type="InterPro" id="IPR032508">
    <property type="entry name" value="FecR_C"/>
</dbReference>
<reference evidence="5" key="1">
    <citation type="journal article" date="2019" name="Int. J. Syst. Evol. Microbiol.">
        <title>The Global Catalogue of Microorganisms (GCM) 10K type strain sequencing project: providing services to taxonomists for standard genome sequencing and annotation.</title>
        <authorList>
            <consortium name="The Broad Institute Genomics Platform"/>
            <consortium name="The Broad Institute Genome Sequencing Center for Infectious Disease"/>
            <person name="Wu L."/>
            <person name="Ma J."/>
        </authorList>
    </citation>
    <scope>NUCLEOTIDE SEQUENCE [LARGE SCALE GENOMIC DNA]</scope>
    <source>
        <strain evidence="5">KCTC 22814</strain>
    </source>
</reference>
<comment type="caution">
    <text evidence="4">The sequence shown here is derived from an EMBL/GenBank/DDBJ whole genome shotgun (WGS) entry which is preliminary data.</text>
</comment>
<evidence type="ECO:0000313" key="4">
    <source>
        <dbReference type="EMBL" id="MFD2966535.1"/>
    </source>
</evidence>
<keyword evidence="1" id="KW-0472">Membrane</keyword>
<dbReference type="PANTHER" id="PTHR30273">
    <property type="entry name" value="PERIPLASMIC SIGNAL SENSOR AND SIGMA FACTOR ACTIVATOR FECR-RELATED"/>
    <property type="match status" value="1"/>
</dbReference>
<evidence type="ECO:0000256" key="1">
    <source>
        <dbReference type="SAM" id="Phobius"/>
    </source>
</evidence>
<dbReference type="PANTHER" id="PTHR30273:SF2">
    <property type="entry name" value="PROTEIN FECR"/>
    <property type="match status" value="1"/>
</dbReference>
<feature type="domain" description="Protein FecR C-terminal" evidence="3">
    <location>
        <begin position="271"/>
        <end position="333"/>
    </location>
</feature>
<keyword evidence="1" id="KW-1133">Transmembrane helix</keyword>
<dbReference type="RefSeq" id="WP_320184319.1">
    <property type="nucleotide sequence ID" value="NZ_CP138332.1"/>
</dbReference>
<name>A0ABW6BFA2_9SPHI</name>
<evidence type="ECO:0000259" key="2">
    <source>
        <dbReference type="Pfam" id="PF04773"/>
    </source>
</evidence>
<sequence length="337" mass="38431">MNETNNLLEELIATLDEQRFEQLLTLQGAEFDLFFASIAAQDSRWLAVKEILVAQQQVATEKVAYFETRKSEAWKQIRPHMPKERRLITFLAPIAVAATLLLTAFAYLYIQQRNFPNGYQAEIIYSHIYQANGKASSMILLPDSSKVWLNKNSTLSYKHAEADKERLVKLDGEAYFEVKSSPEHPFIVQLEKGRVQVTGTRFFAGYHKQADSLYVDLQEGKVSYRSFGLNTAEWKLQPKERLLVHAAQVSKQPAAAAANYLWLRKPLHAQAQSLSSIVTQLEAWYAVPIGLADQDMANIRFTGEISPQEDLRSNIEKICWTAGIRFTHENKSYLLTK</sequence>
<gene>
    <name evidence="4" type="ORF">ACFS7Y_04010</name>
</gene>